<comment type="caution">
    <text evidence="2">The sequence shown here is derived from an EMBL/GenBank/DDBJ whole genome shotgun (WGS) entry which is preliminary data.</text>
</comment>
<dbReference type="AlphaFoldDB" id="A0A392UQD9"/>
<organism evidence="2 3">
    <name type="scientific">Trifolium medium</name>
    <dbReference type="NCBI Taxonomy" id="97028"/>
    <lineage>
        <taxon>Eukaryota</taxon>
        <taxon>Viridiplantae</taxon>
        <taxon>Streptophyta</taxon>
        <taxon>Embryophyta</taxon>
        <taxon>Tracheophyta</taxon>
        <taxon>Spermatophyta</taxon>
        <taxon>Magnoliopsida</taxon>
        <taxon>eudicotyledons</taxon>
        <taxon>Gunneridae</taxon>
        <taxon>Pentapetalae</taxon>
        <taxon>rosids</taxon>
        <taxon>fabids</taxon>
        <taxon>Fabales</taxon>
        <taxon>Fabaceae</taxon>
        <taxon>Papilionoideae</taxon>
        <taxon>50 kb inversion clade</taxon>
        <taxon>NPAAA clade</taxon>
        <taxon>Hologalegina</taxon>
        <taxon>IRL clade</taxon>
        <taxon>Trifolieae</taxon>
        <taxon>Trifolium</taxon>
    </lineage>
</organism>
<sequence length="61" mass="6657">MTSTTARVRAAKNAKKKTPETASAGTPYGQVSPGLVVEVNREKRSHEEEPREAGPRKNPRV</sequence>
<name>A0A392UQD9_9FABA</name>
<feature type="compositionally biased region" description="Basic and acidic residues" evidence="1">
    <location>
        <begin position="39"/>
        <end position="55"/>
    </location>
</feature>
<feature type="region of interest" description="Disordered" evidence="1">
    <location>
        <begin position="1"/>
        <end position="61"/>
    </location>
</feature>
<keyword evidence="3" id="KW-1185">Reference proteome</keyword>
<feature type="non-terminal residue" evidence="2">
    <location>
        <position position="61"/>
    </location>
</feature>
<protein>
    <submittedName>
        <fullName evidence="2">Uncharacterized protein</fullName>
    </submittedName>
</protein>
<dbReference type="Proteomes" id="UP000265520">
    <property type="component" value="Unassembled WGS sequence"/>
</dbReference>
<proteinExistence type="predicted"/>
<evidence type="ECO:0000313" key="3">
    <source>
        <dbReference type="Proteomes" id="UP000265520"/>
    </source>
</evidence>
<accession>A0A392UQD9</accession>
<reference evidence="2 3" key="1">
    <citation type="journal article" date="2018" name="Front. Plant Sci.">
        <title>Red Clover (Trifolium pratense) and Zigzag Clover (T. medium) - A Picture of Genomic Similarities and Differences.</title>
        <authorList>
            <person name="Dluhosova J."/>
            <person name="Istvanek J."/>
            <person name="Nedelnik J."/>
            <person name="Repkova J."/>
        </authorList>
    </citation>
    <scope>NUCLEOTIDE SEQUENCE [LARGE SCALE GENOMIC DNA]</scope>
    <source>
        <strain evidence="3">cv. 10/8</strain>
        <tissue evidence="2">Leaf</tissue>
    </source>
</reference>
<evidence type="ECO:0000313" key="2">
    <source>
        <dbReference type="EMBL" id="MCI73985.1"/>
    </source>
</evidence>
<dbReference type="EMBL" id="LXQA010850774">
    <property type="protein sequence ID" value="MCI73985.1"/>
    <property type="molecule type" value="Genomic_DNA"/>
</dbReference>
<evidence type="ECO:0000256" key="1">
    <source>
        <dbReference type="SAM" id="MobiDB-lite"/>
    </source>
</evidence>